<evidence type="ECO:0000256" key="3">
    <source>
        <dbReference type="ARBA" id="ARBA00022692"/>
    </source>
</evidence>
<evidence type="ECO:0000256" key="2">
    <source>
        <dbReference type="ARBA" id="ARBA00010992"/>
    </source>
</evidence>
<feature type="transmembrane region" description="Helical" evidence="7">
    <location>
        <begin position="188"/>
        <end position="209"/>
    </location>
</feature>
<evidence type="ECO:0000313" key="9">
    <source>
        <dbReference type="EMBL" id="KAK4225270.1"/>
    </source>
</evidence>
<comment type="subcellular location">
    <subcellularLocation>
        <location evidence="1">Membrane</location>
        <topology evidence="1">Multi-pass membrane protein</topology>
    </subcellularLocation>
</comment>
<evidence type="ECO:0000313" key="10">
    <source>
        <dbReference type="Proteomes" id="UP001301958"/>
    </source>
</evidence>
<keyword evidence="4 7" id="KW-1133">Transmembrane helix</keyword>
<proteinExistence type="inferred from homology"/>
<feature type="transmembrane region" description="Helical" evidence="7">
    <location>
        <begin position="36"/>
        <end position="57"/>
    </location>
</feature>
<feature type="region of interest" description="Disordered" evidence="6">
    <location>
        <begin position="435"/>
        <end position="457"/>
    </location>
</feature>
<comment type="similarity">
    <text evidence="2">Belongs to the major facilitator superfamily. Sugar transporter (TC 2.A.1.1) family.</text>
</comment>
<feature type="transmembrane region" description="Helical" evidence="7">
    <location>
        <begin position="154"/>
        <end position="176"/>
    </location>
</feature>
<name>A0AAN7BKS4_9PEZI</name>
<evidence type="ECO:0000256" key="4">
    <source>
        <dbReference type="ARBA" id="ARBA00022989"/>
    </source>
</evidence>
<keyword evidence="5 7" id="KW-0472">Membrane</keyword>
<feature type="transmembrane region" description="Helical" evidence="7">
    <location>
        <begin position="262"/>
        <end position="290"/>
    </location>
</feature>
<dbReference type="InterPro" id="IPR036259">
    <property type="entry name" value="MFS_trans_sf"/>
</dbReference>
<dbReference type="PROSITE" id="PS50850">
    <property type="entry name" value="MFS"/>
    <property type="match status" value="1"/>
</dbReference>
<dbReference type="Gene3D" id="1.20.1250.20">
    <property type="entry name" value="MFS general substrate transporter like domains"/>
    <property type="match status" value="1"/>
</dbReference>
<dbReference type="InterPro" id="IPR020846">
    <property type="entry name" value="MFS_dom"/>
</dbReference>
<reference evidence="9" key="2">
    <citation type="submission" date="2023-05" db="EMBL/GenBank/DDBJ databases">
        <authorList>
            <consortium name="Lawrence Berkeley National Laboratory"/>
            <person name="Steindorff A."/>
            <person name="Hensen N."/>
            <person name="Bonometti L."/>
            <person name="Westerberg I."/>
            <person name="Brannstrom I.O."/>
            <person name="Guillou S."/>
            <person name="Cros-Aarteil S."/>
            <person name="Calhoun S."/>
            <person name="Haridas S."/>
            <person name="Kuo A."/>
            <person name="Mondo S."/>
            <person name="Pangilinan J."/>
            <person name="Riley R."/>
            <person name="Labutti K."/>
            <person name="Andreopoulos B."/>
            <person name="Lipzen A."/>
            <person name="Chen C."/>
            <person name="Yanf M."/>
            <person name="Daum C."/>
            <person name="Ng V."/>
            <person name="Clum A."/>
            <person name="Ohm R."/>
            <person name="Martin F."/>
            <person name="Silar P."/>
            <person name="Natvig D."/>
            <person name="Lalanne C."/>
            <person name="Gautier V."/>
            <person name="Ament-Velasquez S.L."/>
            <person name="Kruys A."/>
            <person name="Hutchinson M.I."/>
            <person name="Powell A.J."/>
            <person name="Barry K."/>
            <person name="Miller A.N."/>
            <person name="Grigoriev I.V."/>
            <person name="Debuchy R."/>
            <person name="Gladieux P."/>
            <person name="Thoren M.H."/>
            <person name="Johannesson H."/>
        </authorList>
    </citation>
    <scope>NUCLEOTIDE SEQUENCE</scope>
    <source>
        <strain evidence="9">CBS 990.96</strain>
    </source>
</reference>
<feature type="transmembrane region" description="Helical" evidence="7">
    <location>
        <begin position="302"/>
        <end position="325"/>
    </location>
</feature>
<dbReference type="InterPro" id="IPR005828">
    <property type="entry name" value="MFS_sugar_transport-like"/>
</dbReference>
<feature type="domain" description="Major facilitator superfamily (MFS) profile" evidence="8">
    <location>
        <begin position="1"/>
        <end position="359"/>
    </location>
</feature>
<evidence type="ECO:0000256" key="1">
    <source>
        <dbReference type="ARBA" id="ARBA00004141"/>
    </source>
</evidence>
<evidence type="ECO:0000256" key="6">
    <source>
        <dbReference type="SAM" id="MobiDB-lite"/>
    </source>
</evidence>
<dbReference type="PANTHER" id="PTHR48022:SF6">
    <property type="entry name" value="MSTA PROTEIN-RELATED"/>
    <property type="match status" value="1"/>
</dbReference>
<evidence type="ECO:0000256" key="7">
    <source>
        <dbReference type="SAM" id="Phobius"/>
    </source>
</evidence>
<comment type="caution">
    <text evidence="9">The sequence shown here is derived from an EMBL/GenBank/DDBJ whole genome shotgun (WGS) entry which is preliminary data.</text>
</comment>
<dbReference type="EMBL" id="MU865371">
    <property type="protein sequence ID" value="KAK4225270.1"/>
    <property type="molecule type" value="Genomic_DNA"/>
</dbReference>
<dbReference type="SUPFAM" id="SSF103473">
    <property type="entry name" value="MFS general substrate transporter"/>
    <property type="match status" value="1"/>
</dbReference>
<dbReference type="Pfam" id="PF00083">
    <property type="entry name" value="Sugar_tr"/>
    <property type="match status" value="1"/>
</dbReference>
<evidence type="ECO:0000256" key="5">
    <source>
        <dbReference type="ARBA" id="ARBA00023136"/>
    </source>
</evidence>
<dbReference type="PANTHER" id="PTHR48022">
    <property type="entry name" value="PLASTIDIC GLUCOSE TRANSPORTER 4"/>
    <property type="match status" value="1"/>
</dbReference>
<feature type="transmembrane region" description="Helical" evidence="7">
    <location>
        <begin position="216"/>
        <end position="237"/>
    </location>
</feature>
<dbReference type="GO" id="GO:0005351">
    <property type="term" value="F:carbohydrate:proton symporter activity"/>
    <property type="evidence" value="ECO:0007669"/>
    <property type="project" value="TreeGrafter"/>
</dbReference>
<dbReference type="AlphaFoldDB" id="A0AAN7BKS4"/>
<keyword evidence="3 7" id="KW-0812">Transmembrane</keyword>
<feature type="transmembrane region" description="Helical" evidence="7">
    <location>
        <begin position="337"/>
        <end position="355"/>
    </location>
</feature>
<dbReference type="Proteomes" id="UP001301958">
    <property type="component" value="Unassembled WGS sequence"/>
</dbReference>
<evidence type="ECO:0000259" key="8">
    <source>
        <dbReference type="PROSITE" id="PS50850"/>
    </source>
</evidence>
<dbReference type="GO" id="GO:0016020">
    <property type="term" value="C:membrane"/>
    <property type="evidence" value="ECO:0007669"/>
    <property type="project" value="UniProtKB-SubCell"/>
</dbReference>
<dbReference type="InterPro" id="IPR050360">
    <property type="entry name" value="MFS_Sugar_Transporters"/>
</dbReference>
<organism evidence="9 10">
    <name type="scientific">Podospora fimiseda</name>
    <dbReference type="NCBI Taxonomy" id="252190"/>
    <lineage>
        <taxon>Eukaryota</taxon>
        <taxon>Fungi</taxon>
        <taxon>Dikarya</taxon>
        <taxon>Ascomycota</taxon>
        <taxon>Pezizomycotina</taxon>
        <taxon>Sordariomycetes</taxon>
        <taxon>Sordariomycetidae</taxon>
        <taxon>Sordariales</taxon>
        <taxon>Podosporaceae</taxon>
        <taxon>Podospora</taxon>
    </lineage>
</organism>
<gene>
    <name evidence="9" type="ORF">QBC38DRAFT_483465</name>
</gene>
<accession>A0AAN7BKS4</accession>
<keyword evidence="10" id="KW-1185">Reference proteome</keyword>
<reference evidence="9" key="1">
    <citation type="journal article" date="2023" name="Mol. Phylogenet. Evol.">
        <title>Genome-scale phylogeny and comparative genomics of the fungal order Sordariales.</title>
        <authorList>
            <person name="Hensen N."/>
            <person name="Bonometti L."/>
            <person name="Westerberg I."/>
            <person name="Brannstrom I.O."/>
            <person name="Guillou S."/>
            <person name="Cros-Aarteil S."/>
            <person name="Calhoun S."/>
            <person name="Haridas S."/>
            <person name="Kuo A."/>
            <person name="Mondo S."/>
            <person name="Pangilinan J."/>
            <person name="Riley R."/>
            <person name="LaButti K."/>
            <person name="Andreopoulos B."/>
            <person name="Lipzen A."/>
            <person name="Chen C."/>
            <person name="Yan M."/>
            <person name="Daum C."/>
            <person name="Ng V."/>
            <person name="Clum A."/>
            <person name="Steindorff A."/>
            <person name="Ohm R.A."/>
            <person name="Martin F."/>
            <person name="Silar P."/>
            <person name="Natvig D.O."/>
            <person name="Lalanne C."/>
            <person name="Gautier V."/>
            <person name="Ament-Velasquez S.L."/>
            <person name="Kruys A."/>
            <person name="Hutchinson M.I."/>
            <person name="Powell A.J."/>
            <person name="Barry K."/>
            <person name="Miller A.N."/>
            <person name="Grigoriev I.V."/>
            <person name="Debuchy R."/>
            <person name="Gladieux P."/>
            <person name="Hiltunen Thoren M."/>
            <person name="Johannesson H."/>
        </authorList>
    </citation>
    <scope>NUCLEOTIDE SEQUENCE</scope>
    <source>
        <strain evidence="9">CBS 990.96</strain>
    </source>
</reference>
<protein>
    <recommendedName>
        <fullName evidence="8">Major facilitator superfamily (MFS) profile domain-containing protein</fullName>
    </recommendedName>
</protein>
<sequence>MRGLVTVVFQFCITLGILFSAVITLATRKKWSRACYRVPIGFQFIWAVGLLVCLYWCPESPRWYYKIGQKNRAELAVIKLQRIPQVASEAEKLKADAGVKQEMEEIMYGRKHHVGEANVAPEEKDFSASRYLQSWKLCFKGPFQQRSCNLKRTLFGVCLMMFQQLTGVNFLFYFGAAFFKHHGFSNPFVLAVGLRAVNVISTLASFVVVPAVRRRALLMYGAAAMGLCQLTVGLLYVGSAGSDNEWMNIGGNLARPQHVPVWLVWTSMVFISLYIFAFATTWGPGAWSLLGDIFPMETRARAIGIATAFNWLTNAIVCFVTPLIVDEEHGNLGMKVFLVWSGCSFVAFGFVYFLVPETCGRTLEEVAFKFDFGARNVDDLSLEKGGRGGQVERIVSDWATILMEKEKEEDELKAKARAARAASKKWYSVIFNKDGSGSESGDSEDSDDDLKQKTERVGSTGSWWSAQTAVSDFRLPVYTQHANTEVSSGNSRVEVKYKKWNIFKKTVIKSFVDDEEGIDGSVSPKAVHKKE</sequence>